<evidence type="ECO:0000256" key="3">
    <source>
        <dbReference type="ARBA" id="ARBA00022741"/>
    </source>
</evidence>
<feature type="domain" description="ABC transporter" evidence="5">
    <location>
        <begin position="13"/>
        <end position="251"/>
    </location>
</feature>
<keyword evidence="1" id="KW-0813">Transport</keyword>
<dbReference type="InterPro" id="IPR017871">
    <property type="entry name" value="ABC_transporter-like_CS"/>
</dbReference>
<dbReference type="AlphaFoldDB" id="D3F6W5"/>
<dbReference type="InterPro" id="IPR050107">
    <property type="entry name" value="ABC_carbohydrate_import_ATPase"/>
</dbReference>
<feature type="domain" description="ABC transporter" evidence="5">
    <location>
        <begin position="264"/>
        <end position="505"/>
    </location>
</feature>
<gene>
    <name evidence="6" type="ordered locus">Cwoe_4349</name>
</gene>
<sequence length="514" mass="54457">MENTVQHVELIGLCAEHVSHSYGGAAVLRDVDFRMRPGRVHALVGPNGSGKSTLIKILTGAERPSAGQVVLEGEPHRFGSPAQAAAAGVGVVHQHYHLFGDLTIADNVRGVIGGIPRRRNGLLDRRRACDEVGAELARLGIDVDPRAAVRTLGPAERKLVEIARALAERPRFLILDEPTASLEPTSAAAVLDLLRRLRADGLALCFVSHRLDEVVALADEVTVLRDGAVRAHLDRPPTGERELIEQIADVVPDAAVRGAAIPPGTTPSLRLAELRALPGAEPGELAVHPGEVVSVHGLVGSGAASVVRMAGGALELDGDAHVDGKPVPLRSPRDARRAGIGFLPEDRKAEAVLPEQSIVENIALPSLDRYTRVGVLNRRRMRAEADRYREQMAIVCSSTAATLGTLSGGNQQKVLIARWLSSGVRILAFEEPTNGVDVGGRAQIHRLLREFASAGGAVLVACSEPEEAIEVADRVVVFRHGALVADVAASDVDEHQLAELSAAATSDTDRKANP</sequence>
<proteinExistence type="predicted"/>
<evidence type="ECO:0000256" key="4">
    <source>
        <dbReference type="ARBA" id="ARBA00022840"/>
    </source>
</evidence>
<dbReference type="PROSITE" id="PS00211">
    <property type="entry name" value="ABC_TRANSPORTER_1"/>
    <property type="match status" value="1"/>
</dbReference>
<dbReference type="CDD" id="cd03215">
    <property type="entry name" value="ABC_Carb_Monos_II"/>
    <property type="match status" value="1"/>
</dbReference>
<evidence type="ECO:0000256" key="1">
    <source>
        <dbReference type="ARBA" id="ARBA00022448"/>
    </source>
</evidence>
<dbReference type="GO" id="GO:0016887">
    <property type="term" value="F:ATP hydrolysis activity"/>
    <property type="evidence" value="ECO:0007669"/>
    <property type="project" value="InterPro"/>
</dbReference>
<dbReference type="Gene3D" id="3.40.50.300">
    <property type="entry name" value="P-loop containing nucleotide triphosphate hydrolases"/>
    <property type="match status" value="2"/>
</dbReference>
<dbReference type="SMART" id="SM00382">
    <property type="entry name" value="AAA"/>
    <property type="match status" value="2"/>
</dbReference>
<dbReference type="InterPro" id="IPR027417">
    <property type="entry name" value="P-loop_NTPase"/>
</dbReference>
<dbReference type="RefSeq" id="WP_012935814.1">
    <property type="nucleotide sequence ID" value="NC_013739.1"/>
</dbReference>
<keyword evidence="7" id="KW-1185">Reference proteome</keyword>
<dbReference type="HOGENOM" id="CLU_000604_92_3_11"/>
<evidence type="ECO:0000259" key="5">
    <source>
        <dbReference type="PROSITE" id="PS50893"/>
    </source>
</evidence>
<name>D3F6W5_CONWI</name>
<dbReference type="PANTHER" id="PTHR43790">
    <property type="entry name" value="CARBOHYDRATE TRANSPORT ATP-BINDING PROTEIN MG119-RELATED"/>
    <property type="match status" value="1"/>
</dbReference>
<dbReference type="EMBL" id="CP001854">
    <property type="protein sequence ID" value="ADB52763.1"/>
    <property type="molecule type" value="Genomic_DNA"/>
</dbReference>
<reference evidence="7" key="2">
    <citation type="submission" date="2010-01" db="EMBL/GenBank/DDBJ databases">
        <title>The complete genome of Conexibacter woesei DSM 14684.</title>
        <authorList>
            <consortium name="US DOE Joint Genome Institute (JGI-PGF)"/>
            <person name="Lucas S."/>
            <person name="Copeland A."/>
            <person name="Lapidus A."/>
            <person name="Glavina del Rio T."/>
            <person name="Dalin E."/>
            <person name="Tice H."/>
            <person name="Bruce D."/>
            <person name="Goodwin L."/>
            <person name="Pitluck S."/>
            <person name="Kyrpides N."/>
            <person name="Mavromatis K."/>
            <person name="Ivanova N."/>
            <person name="Mikhailova N."/>
            <person name="Chertkov O."/>
            <person name="Brettin T."/>
            <person name="Detter J.C."/>
            <person name="Han C."/>
            <person name="Larimer F."/>
            <person name="Land M."/>
            <person name="Hauser L."/>
            <person name="Markowitz V."/>
            <person name="Cheng J.-F."/>
            <person name="Hugenholtz P."/>
            <person name="Woyke T."/>
            <person name="Wu D."/>
            <person name="Pukall R."/>
            <person name="Steenblock K."/>
            <person name="Schneider S."/>
            <person name="Klenk H.-P."/>
            <person name="Eisen J.A."/>
        </authorList>
    </citation>
    <scope>NUCLEOTIDE SEQUENCE [LARGE SCALE GENOMIC DNA]</scope>
    <source>
        <strain evidence="7">DSM 14684 / CIP 108061 / JCM 11494 / NBRC 100937 / ID131577</strain>
    </source>
</reference>
<dbReference type="Proteomes" id="UP000008229">
    <property type="component" value="Chromosome"/>
</dbReference>
<dbReference type="Pfam" id="PF00005">
    <property type="entry name" value="ABC_tran"/>
    <property type="match status" value="2"/>
</dbReference>
<evidence type="ECO:0000256" key="2">
    <source>
        <dbReference type="ARBA" id="ARBA00022737"/>
    </source>
</evidence>
<dbReference type="InterPro" id="IPR003439">
    <property type="entry name" value="ABC_transporter-like_ATP-bd"/>
</dbReference>
<dbReference type="PROSITE" id="PS50893">
    <property type="entry name" value="ABC_TRANSPORTER_2"/>
    <property type="match status" value="2"/>
</dbReference>
<dbReference type="eggNOG" id="COG1129">
    <property type="taxonomic scope" value="Bacteria"/>
</dbReference>
<evidence type="ECO:0000313" key="7">
    <source>
        <dbReference type="Proteomes" id="UP000008229"/>
    </source>
</evidence>
<keyword evidence="2" id="KW-0677">Repeat</keyword>
<dbReference type="InterPro" id="IPR003593">
    <property type="entry name" value="AAA+_ATPase"/>
</dbReference>
<dbReference type="SUPFAM" id="SSF52540">
    <property type="entry name" value="P-loop containing nucleoside triphosphate hydrolases"/>
    <property type="match status" value="2"/>
</dbReference>
<keyword evidence="3" id="KW-0547">Nucleotide-binding</keyword>
<reference evidence="6 7" key="1">
    <citation type="journal article" date="2010" name="Stand. Genomic Sci.">
        <title>Complete genome sequence of Conexibacter woesei type strain (ID131577).</title>
        <authorList>
            <person name="Pukall R."/>
            <person name="Lapidus A."/>
            <person name="Glavina Del Rio T."/>
            <person name="Copeland A."/>
            <person name="Tice H."/>
            <person name="Cheng J.-F."/>
            <person name="Lucas S."/>
            <person name="Chen F."/>
            <person name="Nolan M."/>
            <person name="Bruce D."/>
            <person name="Goodwin L."/>
            <person name="Pitluck S."/>
            <person name="Mavromatis K."/>
            <person name="Ivanova N."/>
            <person name="Ovchinnikova G."/>
            <person name="Pati A."/>
            <person name="Chen A."/>
            <person name="Palaniappan K."/>
            <person name="Land M."/>
            <person name="Hauser L."/>
            <person name="Chang Y.-J."/>
            <person name="Jeffries C.D."/>
            <person name="Chain P."/>
            <person name="Meincke L."/>
            <person name="Sims D."/>
            <person name="Brettin T."/>
            <person name="Detter J.C."/>
            <person name="Rohde M."/>
            <person name="Goeker M."/>
            <person name="Bristow J."/>
            <person name="Eisen J.A."/>
            <person name="Markowitz V."/>
            <person name="Kyrpides N.C."/>
            <person name="Klenk H.-P."/>
            <person name="Hugenholtz P."/>
        </authorList>
    </citation>
    <scope>NUCLEOTIDE SEQUENCE [LARGE SCALE GENOMIC DNA]</scope>
    <source>
        <strain evidence="7">DSM 14684 / CIP 108061 / JCM 11494 / NBRC 100937 / ID131577</strain>
    </source>
</reference>
<dbReference type="PANTHER" id="PTHR43790:SF9">
    <property type="entry name" value="GALACTOFURANOSE TRANSPORTER ATP-BINDING PROTEIN YTFR"/>
    <property type="match status" value="1"/>
</dbReference>
<dbReference type="KEGG" id="cwo:Cwoe_4349"/>
<accession>D3F6W5</accession>
<keyword evidence="4" id="KW-0067">ATP-binding</keyword>
<organism evidence="6 7">
    <name type="scientific">Conexibacter woesei (strain DSM 14684 / CCUG 47730 / CIP 108061 / JCM 11494 / NBRC 100937 / ID131577)</name>
    <dbReference type="NCBI Taxonomy" id="469383"/>
    <lineage>
        <taxon>Bacteria</taxon>
        <taxon>Bacillati</taxon>
        <taxon>Actinomycetota</taxon>
        <taxon>Thermoleophilia</taxon>
        <taxon>Solirubrobacterales</taxon>
        <taxon>Conexibacteraceae</taxon>
        <taxon>Conexibacter</taxon>
    </lineage>
</organism>
<dbReference type="OrthoDB" id="7757085at2"/>
<protein>
    <submittedName>
        <fullName evidence="6">ABC transporter related protein</fullName>
    </submittedName>
</protein>
<evidence type="ECO:0000313" key="6">
    <source>
        <dbReference type="EMBL" id="ADB52763.1"/>
    </source>
</evidence>
<dbReference type="STRING" id="469383.Cwoe_4349"/>
<dbReference type="CDD" id="cd03216">
    <property type="entry name" value="ABC_Carb_Monos_I"/>
    <property type="match status" value="1"/>
</dbReference>
<dbReference type="GO" id="GO:0005524">
    <property type="term" value="F:ATP binding"/>
    <property type="evidence" value="ECO:0007669"/>
    <property type="project" value="UniProtKB-KW"/>
</dbReference>